<dbReference type="AlphaFoldDB" id="A0A6N2AM78"/>
<dbReference type="EMBL" id="RXGB01011343">
    <property type="protein sequence ID" value="TMW83577.1"/>
    <property type="molecule type" value="Genomic_DNA"/>
</dbReference>
<feature type="compositionally biased region" description="Basic and acidic residues" evidence="1">
    <location>
        <begin position="124"/>
        <end position="134"/>
    </location>
</feature>
<feature type="region of interest" description="Disordered" evidence="1">
    <location>
        <begin position="41"/>
        <end position="141"/>
    </location>
</feature>
<comment type="caution">
    <text evidence="2">The sequence shown here is derived from an EMBL/GenBank/DDBJ whole genome shotgun (WGS) entry which is preliminary data.</text>
</comment>
<feature type="region of interest" description="Disordered" evidence="1">
    <location>
        <begin position="149"/>
        <end position="168"/>
    </location>
</feature>
<proteinExistence type="predicted"/>
<feature type="compositionally biased region" description="Basic and acidic residues" evidence="1">
    <location>
        <begin position="61"/>
        <end position="85"/>
    </location>
</feature>
<feature type="compositionally biased region" description="Polar residues" evidence="1">
    <location>
        <begin position="87"/>
        <end position="97"/>
    </location>
</feature>
<feature type="region of interest" description="Disordered" evidence="1">
    <location>
        <begin position="1"/>
        <end position="22"/>
    </location>
</feature>
<protein>
    <submittedName>
        <fullName evidence="2">Uncharacterized protein</fullName>
    </submittedName>
</protein>
<sequence length="168" mass="19433">MDWGFQEKTTNLQDGVTKGGCLPHVLHEGLVDHRTELRAYDSPKNWQKHKEKLYQQSQNKDNTKQDSENNKETEQSGKEENRDNGKQMATSTPVSTPKSKNKQSKQKSDSAKRRQNMLQTNDSDQGHEKREESCNKFFMMDDNQGLDIHPLLDQYMNPPSVEAPDKRQ</sequence>
<accession>A0A6N2AM78</accession>
<evidence type="ECO:0000313" key="2">
    <source>
        <dbReference type="EMBL" id="TMW83577.1"/>
    </source>
</evidence>
<reference evidence="2" key="1">
    <citation type="submission" date="2019-05" db="EMBL/GenBank/DDBJ databases">
        <title>The de novo reference genome and transcriptome assemblies of the wild tomato species Solanum chilense.</title>
        <authorList>
            <person name="Stam R."/>
            <person name="Nosenko T."/>
            <person name="Hoerger A.C."/>
            <person name="Stephan W."/>
            <person name="Seidel M.A."/>
            <person name="Kuhn J.M.M."/>
            <person name="Haberer G."/>
            <person name="Tellier A."/>
        </authorList>
    </citation>
    <scope>NUCLEOTIDE SEQUENCE</scope>
    <source>
        <tissue evidence="2">Mature leaves</tissue>
    </source>
</reference>
<evidence type="ECO:0000256" key="1">
    <source>
        <dbReference type="SAM" id="MobiDB-lite"/>
    </source>
</evidence>
<gene>
    <name evidence="2" type="ORF">EJD97_001313</name>
</gene>
<organism evidence="2">
    <name type="scientific">Solanum chilense</name>
    <name type="common">Tomato</name>
    <name type="synonym">Lycopersicon chilense</name>
    <dbReference type="NCBI Taxonomy" id="4083"/>
    <lineage>
        <taxon>Eukaryota</taxon>
        <taxon>Viridiplantae</taxon>
        <taxon>Streptophyta</taxon>
        <taxon>Embryophyta</taxon>
        <taxon>Tracheophyta</taxon>
        <taxon>Spermatophyta</taxon>
        <taxon>Magnoliopsida</taxon>
        <taxon>eudicotyledons</taxon>
        <taxon>Gunneridae</taxon>
        <taxon>Pentapetalae</taxon>
        <taxon>asterids</taxon>
        <taxon>lamiids</taxon>
        <taxon>Solanales</taxon>
        <taxon>Solanaceae</taxon>
        <taxon>Solanoideae</taxon>
        <taxon>Solaneae</taxon>
        <taxon>Solanum</taxon>
        <taxon>Solanum subgen. Lycopersicon</taxon>
    </lineage>
</organism>
<name>A0A6N2AM78_SOLCI</name>